<dbReference type="GO" id="GO:0005737">
    <property type="term" value="C:cytoplasm"/>
    <property type="evidence" value="ECO:0007669"/>
    <property type="project" value="UniProtKB-SubCell"/>
</dbReference>
<evidence type="ECO:0000259" key="10">
    <source>
        <dbReference type="Pfam" id="PF13297"/>
    </source>
</evidence>
<feature type="compositionally biased region" description="Acidic residues" evidence="9">
    <location>
        <begin position="192"/>
        <end position="202"/>
    </location>
</feature>
<dbReference type="GO" id="GO:0008380">
    <property type="term" value="P:RNA splicing"/>
    <property type="evidence" value="ECO:0007669"/>
    <property type="project" value="UniProtKB-KW"/>
</dbReference>
<keyword evidence="5" id="KW-0507">mRNA processing</keyword>
<dbReference type="InterPro" id="IPR051421">
    <property type="entry name" value="RNA_Proc_DNA_Dmg_Regulator"/>
</dbReference>
<reference evidence="12" key="2">
    <citation type="submission" date="2020-09" db="EMBL/GenBank/DDBJ databases">
        <authorList>
            <person name="Kikuchi T."/>
        </authorList>
    </citation>
    <scope>NUCLEOTIDE SEQUENCE</scope>
    <source>
        <strain evidence="12">Ka4C1</strain>
    </source>
</reference>
<dbReference type="OrthoDB" id="547031at2759"/>
<reference evidence="15" key="1">
    <citation type="submission" date="2016-11" db="UniProtKB">
        <authorList>
            <consortium name="WormBaseParasite"/>
        </authorList>
    </citation>
    <scope>IDENTIFICATION</scope>
</reference>
<evidence type="ECO:0000256" key="9">
    <source>
        <dbReference type="SAM" id="MobiDB-lite"/>
    </source>
</evidence>
<sequence>MFTMESNSPDVSDQNFDVTMDVSTLDILRGRSTFIGGQERVVEALKLLPSTDFFLVSRGKIVSIEQIGREDPVSIHYRCLGGKGGFGSLLKSFRIHRSSNQLMMRNLEGRRVHDVKEEQRLKKWVERKAEREREKKRKREEKYQRLKNGGPKHQFVDNDYLRQRDMVLDQTEDSIEAGLQNIEKPEQTVEKSEEDSDSSEDEAFLKGFVSVASKKRKIAPSNEKEAKKTKLEKENQPGSSGFKMPKFLKKKEDKQEKNEEKIVEEVKDKVEEKKVEDEKPKEPENYDPVDLNAYESAEDLEKLGLGHLKHALEERGLKCGGTLPERAQRLFSVKGLDPQDYPKKIKALKK</sequence>
<feature type="region of interest" description="Disordered" evidence="9">
    <location>
        <begin position="178"/>
        <end position="290"/>
    </location>
</feature>
<evidence type="ECO:0000256" key="8">
    <source>
        <dbReference type="ARBA" id="ARBA00023306"/>
    </source>
</evidence>
<keyword evidence="8" id="KW-0131">Cell cycle</keyword>
<keyword evidence="4" id="KW-0963">Cytoplasm</keyword>
<evidence type="ECO:0000313" key="13">
    <source>
        <dbReference type="Proteomes" id="UP000095284"/>
    </source>
</evidence>
<dbReference type="Proteomes" id="UP000659654">
    <property type="component" value="Unassembled WGS sequence"/>
</dbReference>
<evidence type="ECO:0000256" key="6">
    <source>
        <dbReference type="ARBA" id="ARBA00023187"/>
    </source>
</evidence>
<evidence type="ECO:0000256" key="3">
    <source>
        <dbReference type="ARBA" id="ARBA00008726"/>
    </source>
</evidence>
<evidence type="ECO:0000256" key="4">
    <source>
        <dbReference type="ARBA" id="ARBA00022490"/>
    </source>
</evidence>
<evidence type="ECO:0000256" key="7">
    <source>
        <dbReference type="ARBA" id="ARBA00023242"/>
    </source>
</evidence>
<feature type="domain" description="SDE2/SF3A3 SAP" evidence="10">
    <location>
        <begin position="272"/>
        <end position="347"/>
    </location>
</feature>
<dbReference type="InterPro" id="IPR053822">
    <property type="entry name" value="SDE2-like_dom"/>
</dbReference>
<dbReference type="SMR" id="A0A1I7SBE8"/>
<keyword evidence="7" id="KW-0539">Nucleus</keyword>
<dbReference type="AlphaFoldDB" id="A0A1I7SBE8"/>
<comment type="similarity">
    <text evidence="3">Belongs to the SDE2 family.</text>
</comment>
<dbReference type="GO" id="GO:0006397">
    <property type="term" value="P:mRNA processing"/>
    <property type="evidence" value="ECO:0007669"/>
    <property type="project" value="UniProtKB-KW"/>
</dbReference>
<evidence type="ECO:0000313" key="12">
    <source>
        <dbReference type="EMBL" id="CAD5230966.1"/>
    </source>
</evidence>
<feature type="region of interest" description="Disordered" evidence="9">
    <location>
        <begin position="128"/>
        <end position="160"/>
    </location>
</feature>
<dbReference type="Pfam" id="PF22782">
    <property type="entry name" value="SDE2"/>
    <property type="match status" value="1"/>
</dbReference>
<feature type="compositionally biased region" description="Basic and acidic residues" evidence="9">
    <location>
        <begin position="222"/>
        <end position="235"/>
    </location>
</feature>
<protein>
    <submittedName>
        <fullName evidence="12">(pine wood nematode) hypothetical protein</fullName>
    </submittedName>
    <submittedName>
        <fullName evidence="15">Sde2_N_Ubi domain-containing protein</fullName>
    </submittedName>
</protein>
<dbReference type="Proteomes" id="UP000095284">
    <property type="component" value="Unplaced"/>
</dbReference>
<feature type="domain" description="SDE2-like" evidence="11">
    <location>
        <begin position="81"/>
        <end position="176"/>
    </location>
</feature>
<evidence type="ECO:0000256" key="2">
    <source>
        <dbReference type="ARBA" id="ARBA00004496"/>
    </source>
</evidence>
<evidence type="ECO:0000313" key="15">
    <source>
        <dbReference type="WBParaSite" id="BXY_1034600.1"/>
    </source>
</evidence>
<proteinExistence type="inferred from homology"/>
<dbReference type="EMBL" id="CAJFDI010000005">
    <property type="protein sequence ID" value="CAD5230966.1"/>
    <property type="molecule type" value="Genomic_DNA"/>
</dbReference>
<dbReference type="EMBL" id="CAJFCV020000005">
    <property type="protein sequence ID" value="CAG9122047.1"/>
    <property type="molecule type" value="Genomic_DNA"/>
</dbReference>
<dbReference type="InterPro" id="IPR025086">
    <property type="entry name" value="SDE2/SF3A3_SAP"/>
</dbReference>
<comment type="subcellular location">
    <subcellularLocation>
        <location evidence="2">Cytoplasm</location>
    </subcellularLocation>
    <subcellularLocation>
        <location evidence="1">Nucleus</location>
    </subcellularLocation>
</comment>
<feature type="compositionally biased region" description="Basic and acidic residues" evidence="9">
    <location>
        <begin position="250"/>
        <end position="284"/>
    </location>
</feature>
<evidence type="ECO:0000313" key="14">
    <source>
        <dbReference type="Proteomes" id="UP000659654"/>
    </source>
</evidence>
<dbReference type="WBParaSite" id="BXY_1034600.1">
    <property type="protein sequence ID" value="BXY_1034600.1"/>
    <property type="gene ID" value="BXY_1034600"/>
</dbReference>
<dbReference type="PANTHER" id="PTHR12786">
    <property type="entry name" value="SPLICING FACTOR SF3A-RELATED"/>
    <property type="match status" value="1"/>
</dbReference>
<keyword evidence="6" id="KW-0508">mRNA splicing</keyword>
<evidence type="ECO:0000256" key="5">
    <source>
        <dbReference type="ARBA" id="ARBA00022664"/>
    </source>
</evidence>
<dbReference type="GO" id="GO:0005634">
    <property type="term" value="C:nucleus"/>
    <property type="evidence" value="ECO:0007669"/>
    <property type="project" value="UniProtKB-SubCell"/>
</dbReference>
<gene>
    <name evidence="12" type="ORF">BXYJ_LOCUS11245</name>
</gene>
<dbReference type="PANTHER" id="PTHR12786:SF1">
    <property type="entry name" value="SPLICING REGULATOR SDE2"/>
    <property type="match status" value="1"/>
</dbReference>
<dbReference type="Pfam" id="PF13297">
    <property type="entry name" value="SDE2_2C"/>
    <property type="match status" value="1"/>
</dbReference>
<keyword evidence="14" id="KW-1185">Reference proteome</keyword>
<evidence type="ECO:0000259" key="11">
    <source>
        <dbReference type="Pfam" id="PF22782"/>
    </source>
</evidence>
<dbReference type="eggNOG" id="KOG2827">
    <property type="taxonomic scope" value="Eukaryota"/>
</dbReference>
<organism evidence="13 15">
    <name type="scientific">Bursaphelenchus xylophilus</name>
    <name type="common">Pinewood nematode worm</name>
    <name type="synonym">Aphelenchoides xylophilus</name>
    <dbReference type="NCBI Taxonomy" id="6326"/>
    <lineage>
        <taxon>Eukaryota</taxon>
        <taxon>Metazoa</taxon>
        <taxon>Ecdysozoa</taxon>
        <taxon>Nematoda</taxon>
        <taxon>Chromadorea</taxon>
        <taxon>Rhabditida</taxon>
        <taxon>Tylenchina</taxon>
        <taxon>Tylenchomorpha</taxon>
        <taxon>Aphelenchoidea</taxon>
        <taxon>Aphelenchoididae</taxon>
        <taxon>Bursaphelenchus</taxon>
    </lineage>
</organism>
<accession>A0A1I7SBE8</accession>
<name>A0A1I7SBE8_BURXY</name>
<evidence type="ECO:0000256" key="1">
    <source>
        <dbReference type="ARBA" id="ARBA00004123"/>
    </source>
</evidence>
<dbReference type="Proteomes" id="UP000582659">
    <property type="component" value="Unassembled WGS sequence"/>
</dbReference>